<dbReference type="Pfam" id="PF07992">
    <property type="entry name" value="Pyr_redox_2"/>
    <property type="match status" value="1"/>
</dbReference>
<evidence type="ECO:0000256" key="6">
    <source>
        <dbReference type="ARBA" id="ARBA00022946"/>
    </source>
</evidence>
<sequence length="659" mass="73406">MLRTALSRRAIYPALRVGTHRYPFPQVRLTSSAPHPRPFLYRTRQLLRWTGYTVASTVLGVTLITGVIFVHDAFTYTDAHVDKVPVSPLALFPETGGPKNLPVVSAFLGDIEDPENERISQKPRLVIVGGGWGAVALLSKLSLGDYHVTLVSPDTFTTFTPLLPSAAVGTVQVRSLIEPLRKIIARLEGHFISGKAVDLVMSERLLEVEVMGSDGHAKSIYVPYDKLVIAVGSVSSTHGVAGLETCFQLKTVGDALQIRRRIMDNFERASLPTTTPEERGRLLSFVVCGGGPTGVEAAAEIYDLCQEDIMRYYPKICRQDVSIHVIQSGEHILNTVSRIVCFFRSLTFTSVFQYSEAISKYAENKFARDGVELLTNARVSSVHPDHIVYTKKDTETGKLEKYEIPAGFVLWSTGIAMNPFTYKVAGYLPNQVHKKAIEVDSHLRVKGAPLGDVYAIGDCATIETSIVSHLLELVDEADKNHDGKIDLHEWELMVKSIKRMMPMSEMHLDRVKELFELYDKDKDESLTLEELATMLQDIGNKITTLPATAQVAAQQGKYLGAKLHRLTIREASLTQNMIPREGADEFISKPFTYRHLGALAYIGNAAVFDFGNYSFMGGLWAMYAWRSIYFSEQVSSRTKALLMADWIIRGIWGRDLSRL</sequence>
<evidence type="ECO:0000256" key="2">
    <source>
        <dbReference type="ARBA" id="ARBA00005272"/>
    </source>
</evidence>
<dbReference type="SUPFAM" id="SSF47473">
    <property type="entry name" value="EF-hand"/>
    <property type="match status" value="1"/>
</dbReference>
<dbReference type="InterPro" id="IPR002048">
    <property type="entry name" value="EF_hand_dom"/>
</dbReference>
<keyword evidence="9" id="KW-1133">Transmembrane helix</keyword>
<keyword evidence="3" id="KW-0285">Flavoprotein</keyword>
<comment type="subcellular location">
    <subcellularLocation>
        <location evidence="1">Mitochondrion inner membrane</location>
        <topology evidence="1">Peripheral membrane protein</topology>
        <orientation evidence="1">Intermembrane side</orientation>
    </subcellularLocation>
</comment>
<evidence type="ECO:0000256" key="3">
    <source>
        <dbReference type="ARBA" id="ARBA00022630"/>
    </source>
</evidence>
<dbReference type="Pfam" id="PF22366">
    <property type="entry name" value="NDH2_C"/>
    <property type="match status" value="1"/>
</dbReference>
<dbReference type="PANTHER" id="PTHR43706:SF50">
    <property type="entry name" value="NADH DEHYDROGENASE (UBIQUINONE)-RELATED"/>
    <property type="match status" value="1"/>
</dbReference>
<keyword evidence="6" id="KW-0809">Transit peptide</keyword>
<accession>A0A9P6HVH5</accession>
<protein>
    <submittedName>
        <fullName evidence="11">Mitochondrial NADH dehydrogenase</fullName>
    </submittedName>
</protein>
<dbReference type="InterPro" id="IPR054585">
    <property type="entry name" value="NDH2-like_C"/>
</dbReference>
<dbReference type="OrthoDB" id="5376590at2759"/>
<feature type="domain" description="EF-hand" evidence="10">
    <location>
        <begin position="465"/>
        <end position="500"/>
    </location>
</feature>
<dbReference type="InterPro" id="IPR036188">
    <property type="entry name" value="FAD/NAD-bd_sf"/>
</dbReference>
<dbReference type="EMBL" id="WIUZ02000001">
    <property type="protein sequence ID" value="KAF9792776.1"/>
    <property type="molecule type" value="Genomic_DNA"/>
</dbReference>
<evidence type="ECO:0000259" key="10">
    <source>
        <dbReference type="PROSITE" id="PS50222"/>
    </source>
</evidence>
<dbReference type="GO" id="GO:0005743">
    <property type="term" value="C:mitochondrial inner membrane"/>
    <property type="evidence" value="ECO:0007669"/>
    <property type="project" value="UniProtKB-SubCell"/>
</dbReference>
<keyword evidence="8" id="KW-0520">NAD</keyword>
<organism evidence="11 12">
    <name type="scientific">Thelephora terrestris</name>
    <dbReference type="NCBI Taxonomy" id="56493"/>
    <lineage>
        <taxon>Eukaryota</taxon>
        <taxon>Fungi</taxon>
        <taxon>Dikarya</taxon>
        <taxon>Basidiomycota</taxon>
        <taxon>Agaricomycotina</taxon>
        <taxon>Agaricomycetes</taxon>
        <taxon>Thelephorales</taxon>
        <taxon>Thelephoraceae</taxon>
        <taxon>Thelephora</taxon>
    </lineage>
</organism>
<keyword evidence="9" id="KW-0472">Membrane</keyword>
<evidence type="ECO:0000256" key="7">
    <source>
        <dbReference type="ARBA" id="ARBA00023002"/>
    </source>
</evidence>
<evidence type="ECO:0000313" key="11">
    <source>
        <dbReference type="EMBL" id="KAF9792776.1"/>
    </source>
</evidence>
<dbReference type="GO" id="GO:0005509">
    <property type="term" value="F:calcium ion binding"/>
    <property type="evidence" value="ECO:0007669"/>
    <property type="project" value="InterPro"/>
</dbReference>
<proteinExistence type="inferred from homology"/>
<dbReference type="Proteomes" id="UP000736335">
    <property type="component" value="Unassembled WGS sequence"/>
</dbReference>
<gene>
    <name evidence="11" type="ORF">BJ322DRAFT_74392</name>
</gene>
<dbReference type="CDD" id="cd00051">
    <property type="entry name" value="EFh"/>
    <property type="match status" value="1"/>
</dbReference>
<dbReference type="FunFam" id="3.50.50.100:FF:000005">
    <property type="entry name" value="NADH-ubiquinone oxidoreductase 64 kDa subunit"/>
    <property type="match status" value="1"/>
</dbReference>
<dbReference type="SUPFAM" id="SSF51905">
    <property type="entry name" value="FAD/NAD(P)-binding domain"/>
    <property type="match status" value="2"/>
</dbReference>
<evidence type="ECO:0000256" key="8">
    <source>
        <dbReference type="ARBA" id="ARBA00023027"/>
    </source>
</evidence>
<dbReference type="InterPro" id="IPR023753">
    <property type="entry name" value="FAD/NAD-binding_dom"/>
</dbReference>
<reference evidence="11" key="2">
    <citation type="submission" date="2020-11" db="EMBL/GenBank/DDBJ databases">
        <authorList>
            <consortium name="DOE Joint Genome Institute"/>
            <person name="Kuo A."/>
            <person name="Miyauchi S."/>
            <person name="Kiss E."/>
            <person name="Drula E."/>
            <person name="Kohler A."/>
            <person name="Sanchez-Garcia M."/>
            <person name="Andreopoulos B."/>
            <person name="Barry K.W."/>
            <person name="Bonito G."/>
            <person name="Buee M."/>
            <person name="Carver A."/>
            <person name="Chen C."/>
            <person name="Cichocki N."/>
            <person name="Clum A."/>
            <person name="Culley D."/>
            <person name="Crous P.W."/>
            <person name="Fauchery L."/>
            <person name="Girlanda M."/>
            <person name="Hayes R."/>
            <person name="Keri Z."/>
            <person name="Labutti K."/>
            <person name="Lipzen A."/>
            <person name="Lombard V."/>
            <person name="Magnuson J."/>
            <person name="Maillard F."/>
            <person name="Morin E."/>
            <person name="Murat C."/>
            <person name="Nolan M."/>
            <person name="Ohm R."/>
            <person name="Pangilinan J."/>
            <person name="Pereira M."/>
            <person name="Perotto S."/>
            <person name="Peter M."/>
            <person name="Riley R."/>
            <person name="Sitrit Y."/>
            <person name="Stielow B."/>
            <person name="Szollosi G."/>
            <person name="Zifcakova L."/>
            <person name="Stursova M."/>
            <person name="Spatafora J.W."/>
            <person name="Tedersoo L."/>
            <person name="Vaario L.-M."/>
            <person name="Yamada A."/>
            <person name="Yan M."/>
            <person name="Wang P."/>
            <person name="Xu J."/>
            <person name="Bruns T."/>
            <person name="Baldrian P."/>
            <person name="Vilgalys R."/>
            <person name="Henrissat B."/>
            <person name="Grigoriev I.V."/>
            <person name="Hibbett D."/>
            <person name="Nagy L.G."/>
            <person name="Martin F.M."/>
        </authorList>
    </citation>
    <scope>NUCLEOTIDE SEQUENCE</scope>
    <source>
        <strain evidence="11">UH-Tt-Lm1</strain>
    </source>
</reference>
<name>A0A9P6HVH5_9AGAM</name>
<dbReference type="AlphaFoldDB" id="A0A9P6HVH5"/>
<evidence type="ECO:0000256" key="9">
    <source>
        <dbReference type="SAM" id="Phobius"/>
    </source>
</evidence>
<comment type="caution">
    <text evidence="11">The sequence shown here is derived from an EMBL/GenBank/DDBJ whole genome shotgun (WGS) entry which is preliminary data.</text>
</comment>
<evidence type="ECO:0000256" key="5">
    <source>
        <dbReference type="ARBA" id="ARBA00022837"/>
    </source>
</evidence>
<dbReference type="Gene3D" id="3.50.50.100">
    <property type="match status" value="2"/>
</dbReference>
<dbReference type="SMART" id="SM00054">
    <property type="entry name" value="EFh"/>
    <property type="match status" value="2"/>
</dbReference>
<dbReference type="InterPro" id="IPR045024">
    <property type="entry name" value="NDH-2"/>
</dbReference>
<dbReference type="InterPro" id="IPR018247">
    <property type="entry name" value="EF_Hand_1_Ca_BS"/>
</dbReference>
<keyword evidence="12" id="KW-1185">Reference proteome</keyword>
<evidence type="ECO:0000256" key="1">
    <source>
        <dbReference type="ARBA" id="ARBA00004137"/>
    </source>
</evidence>
<dbReference type="PROSITE" id="PS50222">
    <property type="entry name" value="EF_HAND_2"/>
    <property type="match status" value="2"/>
</dbReference>
<dbReference type="PANTHER" id="PTHR43706">
    <property type="entry name" value="NADH DEHYDROGENASE"/>
    <property type="match status" value="1"/>
</dbReference>
<dbReference type="Pfam" id="PF13499">
    <property type="entry name" value="EF-hand_7"/>
    <property type="match status" value="1"/>
</dbReference>
<keyword evidence="9" id="KW-0812">Transmembrane</keyword>
<keyword evidence="5" id="KW-0106">Calcium</keyword>
<evidence type="ECO:0000256" key="4">
    <source>
        <dbReference type="ARBA" id="ARBA00022827"/>
    </source>
</evidence>
<keyword evidence="4" id="KW-0274">FAD</keyword>
<comment type="similarity">
    <text evidence="2">Belongs to the NADH dehydrogenase family.</text>
</comment>
<keyword evidence="7" id="KW-0560">Oxidoreductase</keyword>
<dbReference type="PROSITE" id="PS00018">
    <property type="entry name" value="EF_HAND_1"/>
    <property type="match status" value="1"/>
</dbReference>
<dbReference type="GO" id="GO:0003954">
    <property type="term" value="F:NADH dehydrogenase activity"/>
    <property type="evidence" value="ECO:0007669"/>
    <property type="project" value="InterPro"/>
</dbReference>
<feature type="domain" description="EF-hand" evidence="10">
    <location>
        <begin position="506"/>
        <end position="541"/>
    </location>
</feature>
<evidence type="ECO:0000313" key="12">
    <source>
        <dbReference type="Proteomes" id="UP000736335"/>
    </source>
</evidence>
<dbReference type="InterPro" id="IPR011992">
    <property type="entry name" value="EF-hand-dom_pair"/>
</dbReference>
<feature type="transmembrane region" description="Helical" evidence="9">
    <location>
        <begin position="49"/>
        <end position="70"/>
    </location>
</feature>
<reference evidence="11" key="1">
    <citation type="journal article" date="2020" name="Nat. Commun.">
        <title>Large-scale genome sequencing of mycorrhizal fungi provides insights into the early evolution of symbiotic traits.</title>
        <authorList>
            <person name="Miyauchi S."/>
            <person name="Kiss E."/>
            <person name="Kuo A."/>
            <person name="Drula E."/>
            <person name="Kohler A."/>
            <person name="Sanchez-Garcia M."/>
            <person name="Morin E."/>
            <person name="Andreopoulos B."/>
            <person name="Barry K.W."/>
            <person name="Bonito G."/>
            <person name="Buee M."/>
            <person name="Carver A."/>
            <person name="Chen C."/>
            <person name="Cichocki N."/>
            <person name="Clum A."/>
            <person name="Culley D."/>
            <person name="Crous P.W."/>
            <person name="Fauchery L."/>
            <person name="Girlanda M."/>
            <person name="Hayes R.D."/>
            <person name="Keri Z."/>
            <person name="LaButti K."/>
            <person name="Lipzen A."/>
            <person name="Lombard V."/>
            <person name="Magnuson J."/>
            <person name="Maillard F."/>
            <person name="Murat C."/>
            <person name="Nolan M."/>
            <person name="Ohm R.A."/>
            <person name="Pangilinan J."/>
            <person name="Pereira M.F."/>
            <person name="Perotto S."/>
            <person name="Peter M."/>
            <person name="Pfister S."/>
            <person name="Riley R."/>
            <person name="Sitrit Y."/>
            <person name="Stielow J.B."/>
            <person name="Szollosi G."/>
            <person name="Zifcakova L."/>
            <person name="Stursova M."/>
            <person name="Spatafora J.W."/>
            <person name="Tedersoo L."/>
            <person name="Vaario L.M."/>
            <person name="Yamada A."/>
            <person name="Yan M."/>
            <person name="Wang P."/>
            <person name="Xu J."/>
            <person name="Bruns T."/>
            <person name="Baldrian P."/>
            <person name="Vilgalys R."/>
            <person name="Dunand C."/>
            <person name="Henrissat B."/>
            <person name="Grigoriev I.V."/>
            <person name="Hibbett D."/>
            <person name="Nagy L.G."/>
            <person name="Martin F.M."/>
        </authorList>
    </citation>
    <scope>NUCLEOTIDE SEQUENCE</scope>
    <source>
        <strain evidence="11">UH-Tt-Lm1</strain>
    </source>
</reference>